<keyword evidence="3" id="KW-1185">Reference proteome</keyword>
<name>Q5KJL0_CRYD1</name>
<feature type="compositionally biased region" description="Polar residues" evidence="1">
    <location>
        <begin position="300"/>
        <end position="311"/>
    </location>
</feature>
<evidence type="ECO:0000313" key="2">
    <source>
        <dbReference type="EMBL" id="AAW42571.1"/>
    </source>
</evidence>
<protein>
    <submittedName>
        <fullName evidence="2">Expressed protein</fullName>
    </submittedName>
</protein>
<reference evidence="2 3" key="1">
    <citation type="journal article" date="2005" name="Science">
        <title>The genome of the basidiomycetous yeast and human pathogen Cryptococcus neoformans.</title>
        <authorList>
            <person name="Loftus B.J."/>
            <person name="Fung E."/>
            <person name="Roncaglia P."/>
            <person name="Rowley D."/>
            <person name="Amedeo P."/>
            <person name="Bruno D."/>
            <person name="Vamathevan J."/>
            <person name="Miranda M."/>
            <person name="Anderson I.J."/>
            <person name="Fraser J.A."/>
            <person name="Allen J.E."/>
            <person name="Bosdet I.E."/>
            <person name="Brent M.R."/>
            <person name="Chiu R."/>
            <person name="Doering T.L."/>
            <person name="Donlin M.J."/>
            <person name="D'Souza C.A."/>
            <person name="Fox D.S."/>
            <person name="Grinberg V."/>
            <person name="Fu J."/>
            <person name="Fukushima M."/>
            <person name="Haas B.J."/>
            <person name="Huang J.C."/>
            <person name="Janbon G."/>
            <person name="Jones S.J."/>
            <person name="Koo H.L."/>
            <person name="Krzywinski M.I."/>
            <person name="Kwon-Chung J.K."/>
            <person name="Lengeler K.B."/>
            <person name="Maiti R."/>
            <person name="Marra M.A."/>
            <person name="Marra R.E."/>
            <person name="Mathewson C.A."/>
            <person name="Mitchell T.G."/>
            <person name="Pertea M."/>
            <person name="Riggs F.R."/>
            <person name="Salzberg S.L."/>
            <person name="Schein J.E."/>
            <person name="Shvartsbeyn A."/>
            <person name="Shin H."/>
            <person name="Shumway M."/>
            <person name="Specht C.A."/>
            <person name="Suh B.B."/>
            <person name="Tenney A."/>
            <person name="Utterback T.R."/>
            <person name="Wickes B.L."/>
            <person name="Wortman J.R."/>
            <person name="Wye N.H."/>
            <person name="Kronstad J.W."/>
            <person name="Lodge J.K."/>
            <person name="Heitman J."/>
            <person name="Davis R.W."/>
            <person name="Fraser C.M."/>
            <person name="Hyman R.W."/>
        </authorList>
    </citation>
    <scope>NUCLEOTIDE SEQUENCE [LARGE SCALE GENOMIC DNA]</scope>
    <source>
        <strain evidence="3">JEC21 / ATCC MYA-565</strain>
    </source>
</reference>
<dbReference type="InParanoid" id="Q5KJL0"/>
<accession>Q55WN5</accession>
<dbReference type="AlphaFoldDB" id="Q5KJL0"/>
<proteinExistence type="predicted"/>
<feature type="region of interest" description="Disordered" evidence="1">
    <location>
        <begin position="1"/>
        <end position="29"/>
    </location>
</feature>
<dbReference type="OMA" id="EPQIHIT"/>
<dbReference type="EMBL" id="AE017343">
    <property type="protein sequence ID" value="AAW42571.1"/>
    <property type="molecule type" value="Genomic_DNA"/>
</dbReference>
<evidence type="ECO:0000256" key="1">
    <source>
        <dbReference type="SAM" id="MobiDB-lite"/>
    </source>
</evidence>
<dbReference type="VEuPathDB" id="FungiDB:CNC06170"/>
<feature type="compositionally biased region" description="Polar residues" evidence="1">
    <location>
        <begin position="422"/>
        <end position="437"/>
    </location>
</feature>
<feature type="region of interest" description="Disordered" evidence="1">
    <location>
        <begin position="282"/>
        <end position="322"/>
    </location>
</feature>
<accession>Q5KJL0</accession>
<feature type="compositionally biased region" description="Polar residues" evidence="1">
    <location>
        <begin position="282"/>
        <end position="292"/>
    </location>
</feature>
<dbReference type="RefSeq" id="XP_569878.1">
    <property type="nucleotide sequence ID" value="XM_569878.2"/>
</dbReference>
<feature type="region of interest" description="Disordered" evidence="1">
    <location>
        <begin position="73"/>
        <end position="104"/>
    </location>
</feature>
<organism evidence="2 3">
    <name type="scientific">Cryptococcus deneoformans (strain JEC21 / ATCC MYA-565)</name>
    <name type="common">Cryptococcus neoformans var. neoformans serotype D</name>
    <dbReference type="NCBI Taxonomy" id="214684"/>
    <lineage>
        <taxon>Eukaryota</taxon>
        <taxon>Fungi</taxon>
        <taxon>Dikarya</taxon>
        <taxon>Basidiomycota</taxon>
        <taxon>Agaricomycotina</taxon>
        <taxon>Tremellomycetes</taxon>
        <taxon>Tremellales</taxon>
        <taxon>Cryptococcaceae</taxon>
        <taxon>Cryptococcus</taxon>
        <taxon>Cryptococcus neoformans species complex</taxon>
    </lineage>
</organism>
<dbReference type="OrthoDB" id="2572747at2759"/>
<dbReference type="PaxDb" id="214684-Q5KJL0"/>
<feature type="region of interest" description="Disordered" evidence="1">
    <location>
        <begin position="422"/>
        <end position="445"/>
    </location>
</feature>
<dbReference type="KEGG" id="cne:CNC06170"/>
<gene>
    <name evidence="2" type="ordered locus">CNC06170</name>
</gene>
<feature type="compositionally biased region" description="Low complexity" evidence="1">
    <location>
        <begin position="84"/>
        <end position="103"/>
    </location>
</feature>
<sequence length="445" mass="49079">MPKDPPKRRGRPPHVYKSAHTAPPVTIGHMGSTLTSMTTTTTSPPEIHTAQTTQIDAISHALTLHEAQIHNQSLPSDGIDEQGGEPTAGTAAAAAAAETTTTESLEPQIHITPTGTWVGLPLNPHRAAERQALWDLIASCDYIVGTPADAKADLNLEALNGLQSAKLDATMNNGFVKPTRQKKIEGPDYFSQVINVEDIPRFFDGLPHDYNVLSRARMSCYFRIIWLDPPGLIPTDIRCRHILVSVDAMALRNNPAGYVYRIMFKCSGSCMRMDEGSCHLQEGNTANESNESAVVEASDTLPNDQPDQSGETRGPKSRKKRPAACDSMLMLEMTARQAANGQCTIVRRRPEFHPAGPANALRMSAYVRSVLHELAAQTGMPHHRLRNEYEERLRYAPYPAMLEMHLPHRAPKPRHYPSVVTTITRNQKPNTEGSGDQESLDRVRE</sequence>
<dbReference type="Proteomes" id="UP000002149">
    <property type="component" value="Chromosome 3"/>
</dbReference>
<dbReference type="GeneID" id="3256240"/>
<evidence type="ECO:0000313" key="3">
    <source>
        <dbReference type="Proteomes" id="UP000002149"/>
    </source>
</evidence>
<dbReference type="HOGENOM" id="CLU_621139_0_0_1"/>